<protein>
    <recommendedName>
        <fullName evidence="3">Radical SAM protein</fullName>
    </recommendedName>
</protein>
<dbReference type="EMBL" id="CP040098">
    <property type="protein sequence ID" value="QCQ23204.1"/>
    <property type="molecule type" value="Genomic_DNA"/>
</dbReference>
<gene>
    <name evidence="1" type="ORF">FDQ92_14110</name>
</gene>
<reference evidence="1 2" key="2">
    <citation type="submission" date="2019-05" db="EMBL/GenBank/DDBJ databases">
        <authorList>
            <person name="Suflita J.M."/>
            <person name="Marks C.R."/>
        </authorList>
    </citation>
    <scope>NUCLEOTIDE SEQUENCE [LARGE SCALE GENOMIC DNA]</scope>
    <source>
        <strain evidence="1 2">ALDC</strain>
    </source>
</reference>
<evidence type="ECO:0000313" key="1">
    <source>
        <dbReference type="EMBL" id="QCQ23204.1"/>
    </source>
</evidence>
<evidence type="ECO:0000313" key="2">
    <source>
        <dbReference type="Proteomes" id="UP000298602"/>
    </source>
</evidence>
<name>A0A4P8L5N8_9BACT</name>
<sequence length="138" mass="15239">MNMLLIYAKFPETFWSFPLVPKLQLGNGLTEAGASAHLCSQAGAWEQEAKEVHPIKKKSAFPPLGFEDLAWVDHCFLGAMAIQRKSVAQIIACCKAMELKIVGGGPLFTAEPDTFSLTESIALNMDLQDRNREDFHEA</sequence>
<dbReference type="RefSeq" id="WP_137425484.1">
    <property type="nucleotide sequence ID" value="NZ_CP040098.1"/>
</dbReference>
<dbReference type="KEGG" id="dax:FDQ92_14110"/>
<dbReference type="OrthoDB" id="9801424at2"/>
<evidence type="ECO:0008006" key="3">
    <source>
        <dbReference type="Google" id="ProtNLM"/>
    </source>
</evidence>
<dbReference type="Proteomes" id="UP000298602">
    <property type="component" value="Chromosome"/>
</dbReference>
<dbReference type="AlphaFoldDB" id="A0A4P8L5N8"/>
<proteinExistence type="predicted"/>
<accession>A0A4P8L5N8</accession>
<keyword evidence="2" id="KW-1185">Reference proteome</keyword>
<reference evidence="1 2" key="1">
    <citation type="submission" date="2019-05" db="EMBL/GenBank/DDBJ databases">
        <title>The Complete Genome Sequence of the n-alkane-degrading Desulfoglaeba alkanexedens ALDC reveals multiple alkylsuccinate synthase gene clusters.</title>
        <authorList>
            <person name="Callaghan A.V."/>
            <person name="Davidova I.A."/>
            <person name="Duncan K.E."/>
            <person name="Morris B."/>
            <person name="McInerney M.J."/>
        </authorList>
    </citation>
    <scope>NUCLEOTIDE SEQUENCE [LARGE SCALE GENOMIC DNA]</scope>
    <source>
        <strain evidence="1 2">ALDC</strain>
    </source>
</reference>
<organism evidence="1 2">
    <name type="scientific">Desulfoglaeba alkanexedens ALDC</name>
    <dbReference type="NCBI Taxonomy" id="980445"/>
    <lineage>
        <taxon>Bacteria</taxon>
        <taxon>Pseudomonadati</taxon>
        <taxon>Thermodesulfobacteriota</taxon>
        <taxon>Syntrophobacteria</taxon>
        <taxon>Syntrophobacterales</taxon>
        <taxon>Syntrophobacteraceae</taxon>
        <taxon>Desulfoglaeba</taxon>
    </lineage>
</organism>